<dbReference type="AlphaFoldDB" id="A0ABD2QAF7"/>
<organism evidence="10 11">
    <name type="scientific">Cichlidogyrus casuarinus</name>
    <dbReference type="NCBI Taxonomy" id="1844966"/>
    <lineage>
        <taxon>Eukaryota</taxon>
        <taxon>Metazoa</taxon>
        <taxon>Spiralia</taxon>
        <taxon>Lophotrochozoa</taxon>
        <taxon>Platyhelminthes</taxon>
        <taxon>Monogenea</taxon>
        <taxon>Monopisthocotylea</taxon>
        <taxon>Dactylogyridea</taxon>
        <taxon>Ancyrocephalidae</taxon>
        <taxon>Cichlidogyrus</taxon>
    </lineage>
</organism>
<evidence type="ECO:0000256" key="5">
    <source>
        <dbReference type="ARBA" id="ARBA00022833"/>
    </source>
</evidence>
<dbReference type="SUPFAM" id="SSF57850">
    <property type="entry name" value="RING/U-box"/>
    <property type="match status" value="1"/>
</dbReference>
<sequence>MNLNSDKTEYDLNFRNLNRPMPQFYLFLLSFFGISVVLRLKELFIWLFLPNIRWEEWSELFPTMANFVILRLFIVFGLVNITYPVAFVSWGAILFTFANLHCLHLALERQYSYSMNRTDAFKYIYSLLFLINAMLVLASFSVYLSPYLAGFSIFTWPNFVASPLSSESDNFSVFVHVVAFLTLETWPNILVDVTLAFLEIIQNVHLLFWSRSLSVLSVFYFIRLRGAFLNLFRIFKMYDRHRRIRQEIINLCPLQTPKDVGKETDELENCSICWEKMTSWRLLPCNHCFHEKCLWTWLEKNPICPICRTSLESLTSIANIQSSTLNRDQGNSMLNYTFDLRFGFSLPVQRTQTRPRNGASATSETDNQEINEAMNTDLPQDEQNRARLRFLNVRNAYNLDGSQLIRGLPLFNLIFNQRLALNENQNQENATQNEIEAPQPQEIAPQPATGRNRFLTAIYNFQSYLIKMVVDFIFSQFQSIQSITRPVLEPETFEAQRLDPEAIIDAAVNGRLVIRQNQGFEQNEDVPTSTSNEPEPQMSQPVTNLGDFQVARLKRLIDEDEVKLTRGLTQFEQLKTELYLKARTEFLHRLSSPQPS</sequence>
<evidence type="ECO:0000256" key="4">
    <source>
        <dbReference type="ARBA" id="ARBA00022786"/>
    </source>
</evidence>
<evidence type="ECO:0000256" key="3">
    <source>
        <dbReference type="ARBA" id="ARBA00022771"/>
    </source>
</evidence>
<accession>A0ABD2QAF7</accession>
<name>A0ABD2QAF7_9PLAT</name>
<dbReference type="GO" id="GO:0016740">
    <property type="term" value="F:transferase activity"/>
    <property type="evidence" value="ECO:0007669"/>
    <property type="project" value="UniProtKB-KW"/>
</dbReference>
<dbReference type="PROSITE" id="PS50089">
    <property type="entry name" value="ZF_RING_2"/>
    <property type="match status" value="1"/>
</dbReference>
<feature type="domain" description="RING-type" evidence="9">
    <location>
        <begin position="270"/>
        <end position="308"/>
    </location>
</feature>
<dbReference type="InterPro" id="IPR013083">
    <property type="entry name" value="Znf_RING/FYVE/PHD"/>
</dbReference>
<proteinExistence type="predicted"/>
<reference evidence="10 11" key="1">
    <citation type="submission" date="2024-11" db="EMBL/GenBank/DDBJ databases">
        <title>Adaptive evolution of stress response genes in parasites aligns with host niche diversity.</title>
        <authorList>
            <person name="Hahn C."/>
            <person name="Resl P."/>
        </authorList>
    </citation>
    <scope>NUCLEOTIDE SEQUENCE [LARGE SCALE GENOMIC DNA]</scope>
    <source>
        <strain evidence="10">EGGRZ-B1_66</strain>
        <tissue evidence="10">Body</tissue>
    </source>
</reference>
<keyword evidence="8" id="KW-0812">Transmembrane</keyword>
<evidence type="ECO:0000313" key="11">
    <source>
        <dbReference type="Proteomes" id="UP001626550"/>
    </source>
</evidence>
<dbReference type="EMBL" id="JBJKFK010000578">
    <property type="protein sequence ID" value="KAL3316227.1"/>
    <property type="molecule type" value="Genomic_DNA"/>
</dbReference>
<evidence type="ECO:0000256" key="6">
    <source>
        <dbReference type="PROSITE-ProRule" id="PRU00175"/>
    </source>
</evidence>
<keyword evidence="5" id="KW-0862">Zinc</keyword>
<keyword evidence="8" id="KW-0472">Membrane</keyword>
<dbReference type="PANTHER" id="PTHR15067:SF4">
    <property type="entry name" value="E3 UBIQUITIN-PROTEIN LIGASE RNF8"/>
    <property type="match status" value="1"/>
</dbReference>
<dbReference type="Gene3D" id="3.30.40.10">
    <property type="entry name" value="Zinc/RING finger domain, C3HC4 (zinc finger)"/>
    <property type="match status" value="1"/>
</dbReference>
<protein>
    <recommendedName>
        <fullName evidence="9">RING-type domain-containing protein</fullName>
    </recommendedName>
</protein>
<feature type="transmembrane region" description="Helical" evidence="8">
    <location>
        <begin position="60"/>
        <end position="81"/>
    </location>
</feature>
<feature type="transmembrane region" description="Helical" evidence="8">
    <location>
        <begin position="24"/>
        <end position="48"/>
    </location>
</feature>
<keyword evidence="4" id="KW-0833">Ubl conjugation pathway</keyword>
<feature type="compositionally biased region" description="Polar residues" evidence="7">
    <location>
        <begin position="351"/>
        <end position="378"/>
    </location>
</feature>
<keyword evidence="2" id="KW-0479">Metal-binding</keyword>
<gene>
    <name evidence="10" type="ORF">Ciccas_005133</name>
</gene>
<dbReference type="PANTHER" id="PTHR15067">
    <property type="entry name" value="E3 UBIQUITIN-PROTEIN LIGASE RNF8"/>
    <property type="match status" value="1"/>
</dbReference>
<comment type="caution">
    <text evidence="10">The sequence shown here is derived from an EMBL/GenBank/DDBJ whole genome shotgun (WGS) entry which is preliminary data.</text>
</comment>
<evidence type="ECO:0000313" key="10">
    <source>
        <dbReference type="EMBL" id="KAL3316227.1"/>
    </source>
</evidence>
<feature type="region of interest" description="Disordered" evidence="7">
    <location>
        <begin position="518"/>
        <end position="542"/>
    </location>
</feature>
<keyword evidence="8" id="KW-1133">Transmembrane helix</keyword>
<evidence type="ECO:0000256" key="2">
    <source>
        <dbReference type="ARBA" id="ARBA00022723"/>
    </source>
</evidence>
<evidence type="ECO:0000256" key="8">
    <source>
        <dbReference type="SAM" id="Phobius"/>
    </source>
</evidence>
<feature type="transmembrane region" description="Helical" evidence="8">
    <location>
        <begin position="127"/>
        <end position="149"/>
    </location>
</feature>
<evidence type="ECO:0000256" key="7">
    <source>
        <dbReference type="SAM" id="MobiDB-lite"/>
    </source>
</evidence>
<evidence type="ECO:0000256" key="1">
    <source>
        <dbReference type="ARBA" id="ARBA00022679"/>
    </source>
</evidence>
<feature type="region of interest" description="Disordered" evidence="7">
    <location>
        <begin position="426"/>
        <end position="448"/>
    </location>
</feature>
<dbReference type="Pfam" id="PF13639">
    <property type="entry name" value="zf-RING_2"/>
    <property type="match status" value="1"/>
</dbReference>
<dbReference type="Proteomes" id="UP001626550">
    <property type="component" value="Unassembled WGS sequence"/>
</dbReference>
<keyword evidence="1" id="KW-0808">Transferase</keyword>
<feature type="region of interest" description="Disordered" evidence="7">
    <location>
        <begin position="351"/>
        <end position="381"/>
    </location>
</feature>
<dbReference type="GO" id="GO:0008270">
    <property type="term" value="F:zinc ion binding"/>
    <property type="evidence" value="ECO:0007669"/>
    <property type="project" value="UniProtKB-KW"/>
</dbReference>
<dbReference type="InterPro" id="IPR001841">
    <property type="entry name" value="Znf_RING"/>
</dbReference>
<keyword evidence="3 6" id="KW-0863">Zinc-finger</keyword>
<keyword evidence="11" id="KW-1185">Reference proteome</keyword>
<dbReference type="SMART" id="SM00184">
    <property type="entry name" value="RING"/>
    <property type="match status" value="1"/>
</dbReference>
<evidence type="ECO:0000259" key="9">
    <source>
        <dbReference type="PROSITE" id="PS50089"/>
    </source>
</evidence>